<evidence type="ECO:0000313" key="3">
    <source>
        <dbReference type="Proteomes" id="UP001501598"/>
    </source>
</evidence>
<proteinExistence type="predicted"/>
<dbReference type="EMBL" id="BAABGT010000109">
    <property type="protein sequence ID" value="GAA4558152.1"/>
    <property type="molecule type" value="Genomic_DNA"/>
</dbReference>
<gene>
    <name evidence="2" type="ORF">GCM10023175_63770</name>
</gene>
<comment type="caution">
    <text evidence="2">The sequence shown here is derived from an EMBL/GenBank/DDBJ whole genome shotgun (WGS) entry which is preliminary data.</text>
</comment>
<protein>
    <submittedName>
        <fullName evidence="2">Uncharacterized protein</fullName>
    </submittedName>
</protein>
<evidence type="ECO:0000313" key="2">
    <source>
        <dbReference type="EMBL" id="GAA4558152.1"/>
    </source>
</evidence>
<accession>A0ABP8S3K3</accession>
<name>A0ABP8S3K3_9PSEU</name>
<dbReference type="Proteomes" id="UP001501598">
    <property type="component" value="Unassembled WGS sequence"/>
</dbReference>
<dbReference type="RefSeq" id="WP_345426655.1">
    <property type="nucleotide sequence ID" value="NZ_BAABGT010000109.1"/>
</dbReference>
<sequence length="54" mass="5403">MTAHIGTVGELLAHRLTEGGILVPDGDGSVRSRIEGVPTRPGPAATPSPSSRAG</sequence>
<organism evidence="2 3">
    <name type="scientific">Pseudonocardia xishanensis</name>
    <dbReference type="NCBI Taxonomy" id="630995"/>
    <lineage>
        <taxon>Bacteria</taxon>
        <taxon>Bacillati</taxon>
        <taxon>Actinomycetota</taxon>
        <taxon>Actinomycetes</taxon>
        <taxon>Pseudonocardiales</taxon>
        <taxon>Pseudonocardiaceae</taxon>
        <taxon>Pseudonocardia</taxon>
    </lineage>
</organism>
<keyword evidence="3" id="KW-1185">Reference proteome</keyword>
<feature type="region of interest" description="Disordered" evidence="1">
    <location>
        <begin position="20"/>
        <end position="54"/>
    </location>
</feature>
<reference evidence="3" key="1">
    <citation type="journal article" date="2019" name="Int. J. Syst. Evol. Microbiol.">
        <title>The Global Catalogue of Microorganisms (GCM) 10K type strain sequencing project: providing services to taxonomists for standard genome sequencing and annotation.</title>
        <authorList>
            <consortium name="The Broad Institute Genomics Platform"/>
            <consortium name="The Broad Institute Genome Sequencing Center for Infectious Disease"/>
            <person name="Wu L."/>
            <person name="Ma J."/>
        </authorList>
    </citation>
    <scope>NUCLEOTIDE SEQUENCE [LARGE SCALE GENOMIC DNA]</scope>
    <source>
        <strain evidence="3">JCM 17906</strain>
    </source>
</reference>
<evidence type="ECO:0000256" key="1">
    <source>
        <dbReference type="SAM" id="MobiDB-lite"/>
    </source>
</evidence>